<sequence length="214" mass="24051">MGPRRFRSRCVNNLTGGANGPALFQTRRCLSVLFERRGLSNKRQRPKRQVRAARGTAASTSDETKKRDASRNLTFFPVHSPHNELSIKKFPFANVAYPGIESGNARIQSSTVIRSRRHTCNLTTMALLVYRFANNSASRIARIWVRETNILSQRGRGRGSRSHNCTRGLRVSIIFVRRNKSAARSARKRIARTSRIRVHLGVRGTAPWGVSTPG</sequence>
<feature type="region of interest" description="Disordered" evidence="1">
    <location>
        <begin position="40"/>
        <end position="68"/>
    </location>
</feature>
<evidence type="ECO:0000313" key="3">
    <source>
        <dbReference type="Proteomes" id="UP000299102"/>
    </source>
</evidence>
<keyword evidence="3" id="KW-1185">Reference proteome</keyword>
<reference evidence="2 3" key="1">
    <citation type="journal article" date="2019" name="Commun. Biol.">
        <title>The bagworm genome reveals a unique fibroin gene that provides high tensile strength.</title>
        <authorList>
            <person name="Kono N."/>
            <person name="Nakamura H."/>
            <person name="Ohtoshi R."/>
            <person name="Tomita M."/>
            <person name="Numata K."/>
            <person name="Arakawa K."/>
        </authorList>
    </citation>
    <scope>NUCLEOTIDE SEQUENCE [LARGE SCALE GENOMIC DNA]</scope>
</reference>
<dbReference type="Proteomes" id="UP000299102">
    <property type="component" value="Unassembled WGS sequence"/>
</dbReference>
<feature type="compositionally biased region" description="Basic residues" evidence="1">
    <location>
        <begin position="40"/>
        <end position="51"/>
    </location>
</feature>
<protein>
    <submittedName>
        <fullName evidence="2">Uncharacterized protein</fullName>
    </submittedName>
</protein>
<comment type="caution">
    <text evidence="2">The sequence shown here is derived from an EMBL/GenBank/DDBJ whole genome shotgun (WGS) entry which is preliminary data.</text>
</comment>
<dbReference type="EMBL" id="BGZK01000494">
    <property type="protein sequence ID" value="GBP47052.1"/>
    <property type="molecule type" value="Genomic_DNA"/>
</dbReference>
<gene>
    <name evidence="2" type="ORF">EVAR_29655_1</name>
</gene>
<proteinExistence type="predicted"/>
<evidence type="ECO:0000313" key="2">
    <source>
        <dbReference type="EMBL" id="GBP47052.1"/>
    </source>
</evidence>
<accession>A0A4C1W964</accession>
<evidence type="ECO:0000256" key="1">
    <source>
        <dbReference type="SAM" id="MobiDB-lite"/>
    </source>
</evidence>
<dbReference type="AlphaFoldDB" id="A0A4C1W964"/>
<organism evidence="2 3">
    <name type="scientific">Eumeta variegata</name>
    <name type="common">Bagworm moth</name>
    <name type="synonym">Eumeta japonica</name>
    <dbReference type="NCBI Taxonomy" id="151549"/>
    <lineage>
        <taxon>Eukaryota</taxon>
        <taxon>Metazoa</taxon>
        <taxon>Ecdysozoa</taxon>
        <taxon>Arthropoda</taxon>
        <taxon>Hexapoda</taxon>
        <taxon>Insecta</taxon>
        <taxon>Pterygota</taxon>
        <taxon>Neoptera</taxon>
        <taxon>Endopterygota</taxon>
        <taxon>Lepidoptera</taxon>
        <taxon>Glossata</taxon>
        <taxon>Ditrysia</taxon>
        <taxon>Tineoidea</taxon>
        <taxon>Psychidae</taxon>
        <taxon>Oiketicinae</taxon>
        <taxon>Eumeta</taxon>
    </lineage>
</organism>
<name>A0A4C1W964_EUMVA</name>